<evidence type="ECO:0000313" key="1">
    <source>
        <dbReference type="EMBL" id="GAA0163312.1"/>
    </source>
</evidence>
<comment type="caution">
    <text evidence="1">The sequence shown here is derived from an EMBL/GenBank/DDBJ whole genome shotgun (WGS) entry which is preliminary data.</text>
</comment>
<evidence type="ECO:0000313" key="2">
    <source>
        <dbReference type="Proteomes" id="UP001454036"/>
    </source>
</evidence>
<protein>
    <submittedName>
        <fullName evidence="1">Uncharacterized protein</fullName>
    </submittedName>
</protein>
<name>A0AAV3QGW5_LITER</name>
<proteinExistence type="predicted"/>
<organism evidence="1 2">
    <name type="scientific">Lithospermum erythrorhizon</name>
    <name type="common">Purple gromwell</name>
    <name type="synonym">Lithospermum officinale var. erythrorhizon</name>
    <dbReference type="NCBI Taxonomy" id="34254"/>
    <lineage>
        <taxon>Eukaryota</taxon>
        <taxon>Viridiplantae</taxon>
        <taxon>Streptophyta</taxon>
        <taxon>Embryophyta</taxon>
        <taxon>Tracheophyta</taxon>
        <taxon>Spermatophyta</taxon>
        <taxon>Magnoliopsida</taxon>
        <taxon>eudicotyledons</taxon>
        <taxon>Gunneridae</taxon>
        <taxon>Pentapetalae</taxon>
        <taxon>asterids</taxon>
        <taxon>lamiids</taxon>
        <taxon>Boraginales</taxon>
        <taxon>Boraginaceae</taxon>
        <taxon>Boraginoideae</taxon>
        <taxon>Lithospermeae</taxon>
        <taxon>Lithospermum</taxon>
    </lineage>
</organism>
<keyword evidence="2" id="KW-1185">Reference proteome</keyword>
<dbReference type="AlphaFoldDB" id="A0AAV3QGW5"/>
<gene>
    <name evidence="1" type="ORF">LIER_19209</name>
</gene>
<dbReference type="EMBL" id="BAABME010004715">
    <property type="protein sequence ID" value="GAA0163312.1"/>
    <property type="molecule type" value="Genomic_DNA"/>
</dbReference>
<accession>A0AAV3QGW5</accession>
<reference evidence="1 2" key="1">
    <citation type="submission" date="2024-01" db="EMBL/GenBank/DDBJ databases">
        <title>The complete chloroplast genome sequence of Lithospermum erythrorhizon: insights into the phylogenetic relationship among Boraginaceae species and the maternal lineages of purple gromwells.</title>
        <authorList>
            <person name="Okada T."/>
            <person name="Watanabe K."/>
        </authorList>
    </citation>
    <scope>NUCLEOTIDE SEQUENCE [LARGE SCALE GENOMIC DNA]</scope>
</reference>
<sequence>MENDRAKQSQRSKELSPEYVSMVEQFFPQFGSEGTVPPDCNTKDFYSRLLRGTLNLHTIQPGKISCFLTVTPTITVFQYLLCSFPMSDVSAALKSPQYTNNMANISGTGLEESVMSNLSKDFLNICFLRQSYKSL</sequence>
<dbReference type="Proteomes" id="UP001454036">
    <property type="component" value="Unassembled WGS sequence"/>
</dbReference>